<dbReference type="NCBIfam" id="NF003704">
    <property type="entry name" value="PRK05321.1"/>
    <property type="match status" value="1"/>
</dbReference>
<dbReference type="GO" id="GO:0005829">
    <property type="term" value="C:cytosol"/>
    <property type="evidence" value="ECO:0007669"/>
    <property type="project" value="TreeGrafter"/>
</dbReference>
<evidence type="ECO:0000256" key="4">
    <source>
        <dbReference type="ARBA" id="ARBA00022553"/>
    </source>
</evidence>
<feature type="domain" description="Nicotinate/nicotinamide phosphoribosyltransferase" evidence="9">
    <location>
        <begin position="174"/>
        <end position="405"/>
    </location>
</feature>
<dbReference type="RefSeq" id="WP_096994241.1">
    <property type="nucleotide sequence ID" value="NZ_JBHSII010000011.1"/>
</dbReference>
<evidence type="ECO:0000313" key="11">
    <source>
        <dbReference type="EMBL" id="SNX49142.1"/>
    </source>
</evidence>
<accession>A0A240EKC2</accession>
<dbReference type="Gene3D" id="3.20.140.10">
    <property type="entry name" value="nicotinate phosphoribosyltransferase"/>
    <property type="match status" value="1"/>
</dbReference>
<evidence type="ECO:0000259" key="9">
    <source>
        <dbReference type="Pfam" id="PF04095"/>
    </source>
</evidence>
<evidence type="ECO:0000256" key="3">
    <source>
        <dbReference type="ARBA" id="ARBA00013236"/>
    </source>
</evidence>
<comment type="pathway">
    <text evidence="1 7 8">Cofactor biosynthesis; NAD(+) biosynthesis; nicotinate D-ribonucleotide from nicotinate: step 1/1.</text>
</comment>
<dbReference type="InterPro" id="IPR007229">
    <property type="entry name" value="Nic_PRibTrfase-Fam"/>
</dbReference>
<feature type="domain" description="Nicotinate phosphoribosyltransferase N-terminal" evidence="10">
    <location>
        <begin position="15"/>
        <end position="134"/>
    </location>
</feature>
<dbReference type="NCBIfam" id="TIGR01514">
    <property type="entry name" value="NAPRTase"/>
    <property type="match status" value="1"/>
</dbReference>
<dbReference type="EMBL" id="OANU01000047">
    <property type="protein sequence ID" value="SNX49142.1"/>
    <property type="molecule type" value="Genomic_DNA"/>
</dbReference>
<dbReference type="Pfam" id="PF17767">
    <property type="entry name" value="NAPRTase_N"/>
    <property type="match status" value="1"/>
</dbReference>
<keyword evidence="6 7" id="KW-0662">Pyridine nucleotide biosynthesis</keyword>
<evidence type="ECO:0000256" key="6">
    <source>
        <dbReference type="ARBA" id="ARBA00022642"/>
    </source>
</evidence>
<organism evidence="11 12">
    <name type="scientific">Vibrio thalassae</name>
    <dbReference type="NCBI Taxonomy" id="1243014"/>
    <lineage>
        <taxon>Bacteria</taxon>
        <taxon>Pseudomonadati</taxon>
        <taxon>Pseudomonadota</taxon>
        <taxon>Gammaproteobacteria</taxon>
        <taxon>Vibrionales</taxon>
        <taxon>Vibrionaceae</taxon>
        <taxon>Vibrio</taxon>
    </lineage>
</organism>
<keyword evidence="5 7" id="KW-0436">Ligase</keyword>
<evidence type="ECO:0000259" key="10">
    <source>
        <dbReference type="Pfam" id="PF17767"/>
    </source>
</evidence>
<protein>
    <recommendedName>
        <fullName evidence="3 7">Nicotinate phosphoribosyltransferase</fullName>
        <shortName evidence="7">NAPRTase</shortName>
        <ecNumber evidence="3 7">6.3.4.21</ecNumber>
    </recommendedName>
</protein>
<keyword evidence="11" id="KW-0328">Glycosyltransferase</keyword>
<dbReference type="GO" id="GO:0034355">
    <property type="term" value="P:NAD+ biosynthetic process via the salvage pathway"/>
    <property type="evidence" value="ECO:0007669"/>
    <property type="project" value="TreeGrafter"/>
</dbReference>
<dbReference type="InterPro" id="IPR036068">
    <property type="entry name" value="Nicotinate_pribotase-like_C"/>
</dbReference>
<name>A0A240EKC2_9VIBR</name>
<evidence type="ECO:0000256" key="8">
    <source>
        <dbReference type="RuleBase" id="RU003838"/>
    </source>
</evidence>
<reference evidence="12" key="1">
    <citation type="submission" date="2016-06" db="EMBL/GenBank/DDBJ databases">
        <authorList>
            <person name="Rodrigo-Torres L."/>
            <person name="Arahal R.D."/>
            <person name="Lucena T."/>
        </authorList>
    </citation>
    <scope>NUCLEOTIDE SEQUENCE [LARGE SCALE GENOMIC DNA]</scope>
    <source>
        <strain evidence="12">CECT8203</strain>
    </source>
</reference>
<comment type="function">
    <text evidence="7 8">Catalyzes the synthesis of beta-nicotinate D-ribonucleotide from nicotinate and 5-phospho-D-ribose 1-phosphate at the expense of ATP.</text>
</comment>
<evidence type="ECO:0000256" key="5">
    <source>
        <dbReference type="ARBA" id="ARBA00022598"/>
    </source>
</evidence>
<dbReference type="GO" id="GO:0016757">
    <property type="term" value="F:glycosyltransferase activity"/>
    <property type="evidence" value="ECO:0007669"/>
    <property type="project" value="UniProtKB-KW"/>
</dbReference>
<keyword evidence="4 7" id="KW-0597">Phosphoprotein</keyword>
<dbReference type="SUPFAM" id="SSF54675">
    <property type="entry name" value="Nicotinate/Quinolinate PRTase N-terminal domain-like"/>
    <property type="match status" value="1"/>
</dbReference>
<evidence type="ECO:0000256" key="7">
    <source>
        <dbReference type="HAMAP-Rule" id="MF_00570"/>
    </source>
</evidence>
<dbReference type="AlphaFoldDB" id="A0A240EKC2"/>
<sequence length="411" mass="46497">MSGSLFNDRIIQSALDLDVYKINMMFAAFTHYPQTEVRYELIVRSEEDLSDLKASIEKEINGLSVCHFSPADIAYLQVQAPYLSQDFLAYLSGFSFNPLQQVTVSENNGQLSVSIKGIWHETTLYETLVMSIISEVRSRHRWSNIPYSQFIDTLEQKVSKLKAELKQRSISNLQFSEMGSRRRYSAQVQHDVVRYFSQHAPELMSGTSNYHLAKALNLTPIGTVAHEWFMAHQALVEPAQSQQIALDLWQTTFDGKLGIALTDTIGIDAFLRDFNLERATDYVGVRHDSGNPYEWGDKMIAHYQSLNIDPMSKILIFTDGLNFTDALDICEYFEGRANISFGIGTFLANDMGDWHQNGAQYQPLSIVVKMAECNGRPVAKISDEPEKAMCEDEVFLAELKKSFGVQSKFAA</sequence>
<dbReference type="PIRSF" id="PIRSF000484">
    <property type="entry name" value="NAPRT"/>
    <property type="match status" value="1"/>
</dbReference>
<feature type="modified residue" description="Phosphohistidine; by autocatalysis" evidence="7">
    <location>
        <position position="226"/>
    </location>
</feature>
<evidence type="ECO:0000256" key="1">
    <source>
        <dbReference type="ARBA" id="ARBA00004952"/>
    </source>
</evidence>
<dbReference type="CDD" id="cd01401">
    <property type="entry name" value="PncB_like"/>
    <property type="match status" value="1"/>
</dbReference>
<dbReference type="Pfam" id="PF04095">
    <property type="entry name" value="NAPRTase"/>
    <property type="match status" value="1"/>
</dbReference>
<dbReference type="GO" id="GO:0004516">
    <property type="term" value="F:nicotinate phosphoribosyltransferase activity"/>
    <property type="evidence" value="ECO:0007669"/>
    <property type="project" value="UniProtKB-UniRule"/>
</dbReference>
<dbReference type="InterPro" id="IPR006406">
    <property type="entry name" value="Nic_PRibTrfase"/>
</dbReference>
<keyword evidence="11" id="KW-0808">Transferase</keyword>
<gene>
    <name evidence="7 11" type="primary">pncB</name>
    <name evidence="11" type="ORF">VTH8203_02785</name>
</gene>
<dbReference type="SUPFAM" id="SSF51690">
    <property type="entry name" value="Nicotinate/Quinolinate PRTase C-terminal domain-like"/>
    <property type="match status" value="1"/>
</dbReference>
<comment type="PTM">
    <text evidence="7 8">Transiently phosphorylated on a His residue during the reaction cycle. Phosphorylation strongly increases the affinity for substrates and increases the rate of nicotinate D-ribonucleotide production. Dephosphorylation regenerates the low-affinity form of the enzyme, leading to product release.</text>
</comment>
<dbReference type="PANTHER" id="PTHR11098">
    <property type="entry name" value="NICOTINATE PHOSPHORIBOSYLTRANSFERASE"/>
    <property type="match status" value="1"/>
</dbReference>
<dbReference type="OrthoDB" id="9771406at2"/>
<dbReference type="PANTHER" id="PTHR11098:SF1">
    <property type="entry name" value="NICOTINATE PHOSPHORIBOSYLTRANSFERASE"/>
    <property type="match status" value="1"/>
</dbReference>
<dbReference type="HAMAP" id="MF_00570">
    <property type="entry name" value="NAPRTase"/>
    <property type="match status" value="1"/>
</dbReference>
<proteinExistence type="inferred from homology"/>
<dbReference type="Proteomes" id="UP000219336">
    <property type="component" value="Unassembled WGS sequence"/>
</dbReference>
<evidence type="ECO:0000313" key="12">
    <source>
        <dbReference type="Proteomes" id="UP000219336"/>
    </source>
</evidence>
<comment type="similarity">
    <text evidence="2 7 8">Belongs to the NAPRTase family.</text>
</comment>
<dbReference type="InterPro" id="IPR041525">
    <property type="entry name" value="N/Namide_PRibTrfase"/>
</dbReference>
<dbReference type="UniPathway" id="UPA00253">
    <property type="reaction ID" value="UER00457"/>
</dbReference>
<evidence type="ECO:0000256" key="2">
    <source>
        <dbReference type="ARBA" id="ARBA00010897"/>
    </source>
</evidence>
<dbReference type="EC" id="6.3.4.21" evidence="3 7"/>
<keyword evidence="12" id="KW-1185">Reference proteome</keyword>
<comment type="catalytic activity">
    <reaction evidence="7 8">
        <text>5-phospho-alpha-D-ribose 1-diphosphate + nicotinate + ATP + H2O = nicotinate beta-D-ribonucleotide + ADP + phosphate + diphosphate</text>
        <dbReference type="Rhea" id="RHEA:36163"/>
        <dbReference type="ChEBI" id="CHEBI:15377"/>
        <dbReference type="ChEBI" id="CHEBI:30616"/>
        <dbReference type="ChEBI" id="CHEBI:32544"/>
        <dbReference type="ChEBI" id="CHEBI:33019"/>
        <dbReference type="ChEBI" id="CHEBI:43474"/>
        <dbReference type="ChEBI" id="CHEBI:57502"/>
        <dbReference type="ChEBI" id="CHEBI:58017"/>
        <dbReference type="ChEBI" id="CHEBI:456216"/>
        <dbReference type="EC" id="6.3.4.21"/>
    </reaction>
</comment>
<dbReference type="InterPro" id="IPR040727">
    <property type="entry name" value="NAPRTase_N"/>
</dbReference>